<reference evidence="2 3" key="1">
    <citation type="journal article" date="2014" name="Agronomy (Basel)">
        <title>A Draft Genome Sequence for Ensete ventricosum, the Drought-Tolerant Tree Against Hunger.</title>
        <authorList>
            <person name="Harrison J."/>
            <person name="Moore K.A."/>
            <person name="Paszkiewicz K."/>
            <person name="Jones T."/>
            <person name="Grant M."/>
            <person name="Ambacheew D."/>
            <person name="Muzemil S."/>
            <person name="Studholme D.J."/>
        </authorList>
    </citation>
    <scope>NUCLEOTIDE SEQUENCE [LARGE SCALE GENOMIC DNA]</scope>
</reference>
<protein>
    <submittedName>
        <fullName evidence="2">Uncharacterized protein</fullName>
    </submittedName>
</protein>
<accession>A0A426YUH8</accession>
<dbReference type="Proteomes" id="UP000287651">
    <property type="component" value="Unassembled WGS sequence"/>
</dbReference>
<keyword evidence="1" id="KW-1133">Transmembrane helix</keyword>
<dbReference type="EMBL" id="AMZH03010136">
    <property type="protein sequence ID" value="RRT55331.1"/>
    <property type="molecule type" value="Genomic_DNA"/>
</dbReference>
<name>A0A426YUH8_ENSVE</name>
<evidence type="ECO:0000313" key="3">
    <source>
        <dbReference type="Proteomes" id="UP000287651"/>
    </source>
</evidence>
<organism evidence="2 3">
    <name type="scientific">Ensete ventricosum</name>
    <name type="common">Abyssinian banana</name>
    <name type="synonym">Musa ensete</name>
    <dbReference type="NCBI Taxonomy" id="4639"/>
    <lineage>
        <taxon>Eukaryota</taxon>
        <taxon>Viridiplantae</taxon>
        <taxon>Streptophyta</taxon>
        <taxon>Embryophyta</taxon>
        <taxon>Tracheophyta</taxon>
        <taxon>Spermatophyta</taxon>
        <taxon>Magnoliopsida</taxon>
        <taxon>Liliopsida</taxon>
        <taxon>Zingiberales</taxon>
        <taxon>Musaceae</taxon>
        <taxon>Ensete</taxon>
    </lineage>
</organism>
<gene>
    <name evidence="2" type="ORF">B296_00004971</name>
</gene>
<feature type="transmembrane region" description="Helical" evidence="1">
    <location>
        <begin position="15"/>
        <end position="37"/>
    </location>
</feature>
<evidence type="ECO:0000313" key="2">
    <source>
        <dbReference type="EMBL" id="RRT55331.1"/>
    </source>
</evidence>
<evidence type="ECO:0000256" key="1">
    <source>
        <dbReference type="SAM" id="Phobius"/>
    </source>
</evidence>
<comment type="caution">
    <text evidence="2">The sequence shown here is derived from an EMBL/GenBank/DDBJ whole genome shotgun (WGS) entry which is preliminary data.</text>
</comment>
<sequence length="102" mass="11149">MATLVLSLPSSFPQILLPFPIAVDPTVATSLNFFIFLHQLYPSLLLSLPNCTPSYCSTCLLPLRYTSLVGPTHALLCIAPALGRDLLCHNRLSPLPLCLCKR</sequence>
<keyword evidence="1" id="KW-0472">Membrane</keyword>
<dbReference type="AlphaFoldDB" id="A0A426YUH8"/>
<proteinExistence type="predicted"/>
<keyword evidence="1" id="KW-0812">Transmembrane</keyword>